<dbReference type="SMART" id="SM00448">
    <property type="entry name" value="REC"/>
    <property type="match status" value="1"/>
</dbReference>
<dbReference type="InterPro" id="IPR001789">
    <property type="entry name" value="Sig_transdc_resp-reg_receiver"/>
</dbReference>
<dbReference type="SUPFAM" id="SSF55785">
    <property type="entry name" value="PYP-like sensor domain (PAS domain)"/>
    <property type="match status" value="1"/>
</dbReference>
<keyword evidence="1" id="KW-0597">Phosphoprotein</keyword>
<dbReference type="PROSITE" id="PS50110">
    <property type="entry name" value="RESPONSE_REGULATORY"/>
    <property type="match status" value="1"/>
</dbReference>
<dbReference type="PROSITE" id="PS50113">
    <property type="entry name" value="PAC"/>
    <property type="match status" value="1"/>
</dbReference>
<dbReference type="PROSITE" id="PS50112">
    <property type="entry name" value="PAS"/>
    <property type="match status" value="1"/>
</dbReference>
<name>A0ABY5ZFR4_9BACT</name>
<dbReference type="InterPro" id="IPR035965">
    <property type="entry name" value="PAS-like_dom_sf"/>
</dbReference>
<dbReference type="Proteomes" id="UP001060414">
    <property type="component" value="Chromosome"/>
</dbReference>
<feature type="domain" description="PAS" evidence="3">
    <location>
        <begin position="152"/>
        <end position="198"/>
    </location>
</feature>
<accession>A0ABY5ZFR4</accession>
<dbReference type="Gene3D" id="3.40.50.2300">
    <property type="match status" value="1"/>
</dbReference>
<evidence type="ECO:0000259" key="5">
    <source>
        <dbReference type="PROSITE" id="PS50883"/>
    </source>
</evidence>
<gene>
    <name evidence="7" type="ORF">L9S41_09520</name>
</gene>
<evidence type="ECO:0000313" key="8">
    <source>
        <dbReference type="Proteomes" id="UP001060414"/>
    </source>
</evidence>
<dbReference type="Pfam" id="PF00072">
    <property type="entry name" value="Response_reg"/>
    <property type="match status" value="1"/>
</dbReference>
<dbReference type="Pfam" id="PF00563">
    <property type="entry name" value="EAL"/>
    <property type="match status" value="1"/>
</dbReference>
<keyword evidence="8" id="KW-1185">Reference proteome</keyword>
<evidence type="ECO:0000259" key="6">
    <source>
        <dbReference type="PROSITE" id="PS50887"/>
    </source>
</evidence>
<evidence type="ECO:0000313" key="7">
    <source>
        <dbReference type="EMBL" id="UWZ77941.1"/>
    </source>
</evidence>
<feature type="domain" description="EAL" evidence="5">
    <location>
        <begin position="451"/>
        <end position="705"/>
    </location>
</feature>
<dbReference type="PANTHER" id="PTHR44757">
    <property type="entry name" value="DIGUANYLATE CYCLASE DGCP"/>
    <property type="match status" value="1"/>
</dbReference>
<evidence type="ECO:0000259" key="3">
    <source>
        <dbReference type="PROSITE" id="PS50112"/>
    </source>
</evidence>
<dbReference type="SUPFAM" id="SSF52172">
    <property type="entry name" value="CheY-like"/>
    <property type="match status" value="1"/>
</dbReference>
<dbReference type="CDD" id="cd01949">
    <property type="entry name" value="GGDEF"/>
    <property type="match status" value="1"/>
</dbReference>
<dbReference type="InterPro" id="IPR000014">
    <property type="entry name" value="PAS"/>
</dbReference>
<feature type="modified residue" description="4-aspartylphosphate" evidence="1">
    <location>
        <position position="64"/>
    </location>
</feature>
<dbReference type="InterPro" id="IPR052155">
    <property type="entry name" value="Biofilm_reg_signaling"/>
</dbReference>
<dbReference type="EMBL" id="CP092109">
    <property type="protein sequence ID" value="UWZ77941.1"/>
    <property type="molecule type" value="Genomic_DNA"/>
</dbReference>
<dbReference type="SMART" id="SM00052">
    <property type="entry name" value="EAL"/>
    <property type="match status" value="1"/>
</dbReference>
<protein>
    <submittedName>
        <fullName evidence="7">EAL domain-containing protein</fullName>
    </submittedName>
</protein>
<sequence>MHVELNTASENFHDVILLVEDAHGFARIVERVLRRTGYGVELVATGQEALAWLQNHTPLLLLLDFNLPDMTGRDIVAHLHESARRVPFIIITGNGDERVAVEMMKLGALDYLIKDESFLALLPTVVAQACERVETERRLAVAEKKLGENEEYLRRLSRAIEQSPSVLVITDAHGLIEYVNPAFTRVTGFAAEEVLGKSPALLSSNSQQESFYREMWETIRAGQEWRGEFFNCRKNGECYWERATISPVKDAQGRVTHFLKVAEDVTARKSADEKIHSLTYYDSLTGLPNQILFRDRLGQALARAQRSGEKVAVAVVDLDQFQRINNAFAHGFGDKVLKETARRLSTTVRSEDSVARFWGDSFLVSLPQLQGEQDAARVALKILEALTPAFRIDQREIYLTASLGLALFPHDGTSVEILLKNAETALGRSKEMGPNSFQLYSPSMNQRATENLMLQGDLRRALKREEFVLYYQPQFDTRNRRLVGAEALVRWQHPVLGLLGPDRFIGLAEESNLICPLGAWVIREGCRQLRAWLDAGVEDFNLSINLSPRQFHGTDCLADIEAAAWDQGILPERLTFEITESLIMKNTGEVERILARMKERGYQLALDDFGTGYSSLSYLQKFPFDLIKIDKSFVMDCEKNPQNAAICRTIIAMAHSLDLRVLAEGVEKEAHHQFLQHNSCDQMQGYLFSPPVPPETFQGQWLANPAPA</sequence>
<dbReference type="NCBIfam" id="TIGR00254">
    <property type="entry name" value="GGDEF"/>
    <property type="match status" value="1"/>
</dbReference>
<dbReference type="Pfam" id="PF13426">
    <property type="entry name" value="PAS_9"/>
    <property type="match status" value="1"/>
</dbReference>
<evidence type="ECO:0000259" key="4">
    <source>
        <dbReference type="PROSITE" id="PS50113"/>
    </source>
</evidence>
<dbReference type="SMART" id="SM00267">
    <property type="entry name" value="GGDEF"/>
    <property type="match status" value="1"/>
</dbReference>
<dbReference type="NCBIfam" id="TIGR00229">
    <property type="entry name" value="sensory_box"/>
    <property type="match status" value="1"/>
</dbReference>
<dbReference type="Gene3D" id="3.30.450.20">
    <property type="entry name" value="PAS domain"/>
    <property type="match status" value="1"/>
</dbReference>
<dbReference type="SUPFAM" id="SSF141868">
    <property type="entry name" value="EAL domain-like"/>
    <property type="match status" value="1"/>
</dbReference>
<proteinExistence type="predicted"/>
<dbReference type="SUPFAM" id="SSF55073">
    <property type="entry name" value="Nucleotide cyclase"/>
    <property type="match status" value="1"/>
</dbReference>
<feature type="domain" description="PAC" evidence="4">
    <location>
        <begin position="223"/>
        <end position="277"/>
    </location>
</feature>
<dbReference type="Gene3D" id="3.30.70.270">
    <property type="match status" value="1"/>
</dbReference>
<feature type="domain" description="Response regulatory" evidence="2">
    <location>
        <begin position="15"/>
        <end position="129"/>
    </location>
</feature>
<dbReference type="InterPro" id="IPR000160">
    <property type="entry name" value="GGDEF_dom"/>
</dbReference>
<dbReference type="InterPro" id="IPR000700">
    <property type="entry name" value="PAS-assoc_C"/>
</dbReference>
<dbReference type="PROSITE" id="PS50883">
    <property type="entry name" value="EAL"/>
    <property type="match status" value="1"/>
</dbReference>
<dbReference type="PANTHER" id="PTHR44757:SF2">
    <property type="entry name" value="BIOFILM ARCHITECTURE MAINTENANCE PROTEIN MBAA"/>
    <property type="match status" value="1"/>
</dbReference>
<dbReference type="SMART" id="SM00086">
    <property type="entry name" value="PAC"/>
    <property type="match status" value="1"/>
</dbReference>
<evidence type="ECO:0000256" key="1">
    <source>
        <dbReference type="PROSITE-ProRule" id="PRU00169"/>
    </source>
</evidence>
<dbReference type="Gene3D" id="3.20.20.450">
    <property type="entry name" value="EAL domain"/>
    <property type="match status" value="1"/>
</dbReference>
<dbReference type="CDD" id="cd00130">
    <property type="entry name" value="PAS"/>
    <property type="match status" value="1"/>
</dbReference>
<reference evidence="7" key="1">
    <citation type="journal article" date="2022" name="Environ. Microbiol.">
        <title>Geoalkalibacter halelectricus SAP #1 sp. nov. possessing extracellular electron transfer and mineral#reducing capabilities from a haloalkaline environment.</title>
        <authorList>
            <person name="Yadav S."/>
            <person name="Singh R."/>
            <person name="Sundharam S.S."/>
            <person name="Chaudhary S."/>
            <person name="Krishnamurthi S."/>
            <person name="Patil S.A."/>
        </authorList>
    </citation>
    <scope>NUCLEOTIDE SEQUENCE</scope>
    <source>
        <strain evidence="7">SAP-1</strain>
    </source>
</reference>
<dbReference type="SMART" id="SM00091">
    <property type="entry name" value="PAS"/>
    <property type="match status" value="1"/>
</dbReference>
<dbReference type="InterPro" id="IPR001633">
    <property type="entry name" value="EAL_dom"/>
</dbReference>
<dbReference type="Pfam" id="PF00990">
    <property type="entry name" value="GGDEF"/>
    <property type="match status" value="1"/>
</dbReference>
<dbReference type="PROSITE" id="PS50887">
    <property type="entry name" value="GGDEF"/>
    <property type="match status" value="1"/>
</dbReference>
<feature type="domain" description="GGDEF" evidence="6">
    <location>
        <begin position="309"/>
        <end position="442"/>
    </location>
</feature>
<dbReference type="InterPro" id="IPR011006">
    <property type="entry name" value="CheY-like_superfamily"/>
</dbReference>
<dbReference type="CDD" id="cd01948">
    <property type="entry name" value="EAL"/>
    <property type="match status" value="1"/>
</dbReference>
<dbReference type="InterPro" id="IPR035919">
    <property type="entry name" value="EAL_sf"/>
</dbReference>
<dbReference type="InterPro" id="IPR029787">
    <property type="entry name" value="Nucleotide_cyclase"/>
</dbReference>
<organism evidence="7 8">
    <name type="scientific">Geoalkalibacter halelectricus</name>
    <dbReference type="NCBI Taxonomy" id="2847045"/>
    <lineage>
        <taxon>Bacteria</taxon>
        <taxon>Pseudomonadati</taxon>
        <taxon>Thermodesulfobacteriota</taxon>
        <taxon>Desulfuromonadia</taxon>
        <taxon>Desulfuromonadales</taxon>
        <taxon>Geoalkalibacteraceae</taxon>
        <taxon>Geoalkalibacter</taxon>
    </lineage>
</organism>
<dbReference type="InterPro" id="IPR001610">
    <property type="entry name" value="PAC"/>
</dbReference>
<evidence type="ECO:0000259" key="2">
    <source>
        <dbReference type="PROSITE" id="PS50110"/>
    </source>
</evidence>
<dbReference type="RefSeq" id="WP_260746290.1">
    <property type="nucleotide sequence ID" value="NZ_CP092109.1"/>
</dbReference>
<dbReference type="InterPro" id="IPR043128">
    <property type="entry name" value="Rev_trsase/Diguanyl_cyclase"/>
</dbReference>